<keyword evidence="2" id="KW-0812">Transmembrane</keyword>
<feature type="domain" description="Glycosyl hydrolase family 98 putative carbohydrate-binding module" evidence="3">
    <location>
        <begin position="1200"/>
        <end position="1345"/>
    </location>
</feature>
<dbReference type="InterPro" id="IPR018905">
    <property type="entry name" value="A-galactase_NEW3"/>
</dbReference>
<organism evidence="4 5">
    <name type="scientific">Streptomyces filamentosus NRRL 15998</name>
    <dbReference type="NCBI Taxonomy" id="457431"/>
    <lineage>
        <taxon>Bacteria</taxon>
        <taxon>Bacillati</taxon>
        <taxon>Actinomycetota</taxon>
        <taxon>Actinomycetes</taxon>
        <taxon>Kitasatosporales</taxon>
        <taxon>Streptomycetaceae</taxon>
        <taxon>Streptomyces</taxon>
    </lineage>
</organism>
<accession>D6AQW6</accession>
<dbReference type="InterPro" id="IPR040633">
    <property type="entry name" value="Gal_mutarotas_3"/>
</dbReference>
<dbReference type="Pfam" id="PF12905">
    <property type="entry name" value="Glyco_hydro_101"/>
    <property type="match status" value="1"/>
</dbReference>
<dbReference type="Gene3D" id="3.20.20.80">
    <property type="entry name" value="Glycosidases"/>
    <property type="match status" value="1"/>
</dbReference>
<dbReference type="GO" id="GO:0033926">
    <property type="term" value="F:endo-alpha-N-acetylgalactosaminidase activity"/>
    <property type="evidence" value="ECO:0007669"/>
    <property type="project" value="InterPro"/>
</dbReference>
<dbReference type="GO" id="GO:0030246">
    <property type="term" value="F:carbohydrate binding"/>
    <property type="evidence" value="ECO:0007669"/>
    <property type="project" value="InterPro"/>
</dbReference>
<dbReference type="Gene3D" id="2.70.98.10">
    <property type="match status" value="1"/>
</dbReference>
<feature type="transmembrane region" description="Helical" evidence="2">
    <location>
        <begin position="66"/>
        <end position="86"/>
    </location>
</feature>
<evidence type="ECO:0000313" key="4">
    <source>
        <dbReference type="EMBL" id="EFE77871.2"/>
    </source>
</evidence>
<feature type="region of interest" description="Disordered" evidence="1">
    <location>
        <begin position="1"/>
        <end position="23"/>
    </location>
</feature>
<evidence type="ECO:0000259" key="3">
    <source>
        <dbReference type="SMART" id="SM00776"/>
    </source>
</evidence>
<dbReference type="Pfam" id="PF17451">
    <property type="entry name" value="Glyco_hyd_101C"/>
    <property type="match status" value="1"/>
</dbReference>
<feature type="compositionally biased region" description="Basic and acidic residues" evidence="1">
    <location>
        <begin position="8"/>
        <end position="22"/>
    </location>
</feature>
<dbReference type="SUPFAM" id="SSF49785">
    <property type="entry name" value="Galactose-binding domain-like"/>
    <property type="match status" value="1"/>
</dbReference>
<evidence type="ECO:0000256" key="1">
    <source>
        <dbReference type="SAM" id="MobiDB-lite"/>
    </source>
</evidence>
<gene>
    <name evidence="4" type="ORF">SSGG_05238</name>
</gene>
<feature type="region of interest" description="Disordered" evidence="1">
    <location>
        <begin position="1190"/>
        <end position="1237"/>
    </location>
</feature>
<dbReference type="InterPro" id="IPR014718">
    <property type="entry name" value="GH-type_carb-bd"/>
</dbReference>
<dbReference type="InterPro" id="IPR025706">
    <property type="entry name" value="Endoa_GalNAc"/>
</dbReference>
<evidence type="ECO:0000313" key="5">
    <source>
        <dbReference type="Proteomes" id="UP000003986"/>
    </source>
</evidence>
<sequence length="1347" mass="142704">MRTVTGEGHSRPRGERDREPDRAYATWTNASGLLDGVGPRARSSLTVSGHDDYSGAMSPRFPRPGLVAAASAAVLALVGAALPAAAAAPSAPTTPAGEAQADGSAVIRSDRLSVAVADDFPRVLSYTDRASGEQLLGSTRPVTAVTLNGTAHPVKLKGAPKVTGSAARYTLVFDSLPGVEIDASLTVSGRATTFKVTAVRDTSAFRVGTIDIPGHDLISVGSAESGAATAFTKLDPDSTRTADVFAKVTGETKPDSSPVGASYAILNNGSLAAAIESNSSYDKPSGATGGDDARFWHQARTEEGGGVRVGVWSGQWTYRGEGAPKPESGENLPWAKIVVTPDANGDKAVDWQDGAIAFRSIGVTAPGSEDTAKRVVTHIPFNFASQATHPFLRTLDDVKRISKATDGLGQLAVLKGYGSEGHDSAHPDYGGNYNKRAGGLKDLNTLLKEGGKWGADFGVHVNATESYPEAKAFSEQLVDKTKPGWNWLNQSYYIDQRRDINSGDLAERFQQLRDETDKNLDFLYIDVYYSHGWIADKTIQAVQKQGWTVGTEWADKFERASLWSHWANDLNYGGATNKGLNSQIIRFIRNGEKDIWNNHPVLGQSALEDFEGWTGETDWNAFTANIWQKNLPAKYLQQQRITRWDGNDITFTGGVRGTVEDGKRTFYDQGRKVLSGTDYLLPWDGGKKLYHYSETGGTSTWEVPGKGAHTVYKLTDNGREKVSTVRPSGGKITLTATAGQAYVLYPDRAPKETSADWGKGSGVTDPGFNDRDLKGWTKTGTAVRDTDDQGRNSAELSGTSTAALSQTVTGLKPGKRYTASALIEVEPGESRRTTLSAGGTSVAVERSTAKDHVAASDWHGTFFQRAKVNFTAPANGRTTLRIEAAAGPGAKVRADDVRIVENAPATRPGTVAYEDFEAVDQGWGPFLKGDAGGSTDPRTHISQRNAPYTQSGWNGKLIDDVLGGKESLKAHEENTGLVYRTAPWTVPMKDGHRYKVEFAYQSSHAGAYSWVEGYDRVADGKAASTETRATPIGQQRTTGQFSRTLTAGCGDTWTGLRKLPGAPEGADFVLDGFTVTDLGPAPAGEEAVCGTLGVAADAETLEPGAPNTVKATFGNDEASAATGVKLALTVPEGWQAEPAGPVAFDSVAPGAKVTGSWRVTPPVDAPYNTYTLEAKATYAVQGAGRTLGAGTSVRTLPPPPTKDGWASDLDWTASQNGWGPVERDRSNGEAGAGDGGPLKIGGVAYDKGLGTHAPAKVRYYLGGKCTSFTAEVGVDDVQTTRGSVRFSVTADGTEKVASPVLGAADPAWKLTADVTGAKYVELVVQDGGDGNGNDHADWGNARFHCGG</sequence>
<dbReference type="InterPro" id="IPR040502">
    <property type="entry name" value="GH101_dom-6"/>
</dbReference>
<dbReference type="Proteomes" id="UP000003986">
    <property type="component" value="Unassembled WGS sequence"/>
</dbReference>
<proteinExistence type="predicted"/>
<dbReference type="EMBL" id="DS999644">
    <property type="protein sequence ID" value="EFE77871.2"/>
    <property type="molecule type" value="Genomic_DNA"/>
</dbReference>
<dbReference type="Gene3D" id="2.60.120.260">
    <property type="entry name" value="Galactose-binding domain-like"/>
    <property type="match status" value="2"/>
</dbReference>
<keyword evidence="2" id="KW-1133">Transmembrane helix</keyword>
<feature type="region of interest" description="Disordered" evidence="1">
    <location>
        <begin position="753"/>
        <end position="801"/>
    </location>
</feature>
<reference evidence="5" key="2">
    <citation type="submission" date="2008-12" db="EMBL/GenBank/DDBJ databases">
        <title>Annotation of Streptomyces roseosporus strain NRRL 15998.</title>
        <authorList>
            <consortium name="The Broad Institute Genome Sequencing Platform"/>
            <consortium name="Broad Institute Microbial Sequencing Center"/>
            <person name="Fischbach M."/>
            <person name="Ward D."/>
            <person name="Young S."/>
            <person name="Kodira C.D."/>
            <person name="Zeng Q."/>
            <person name="Koehrsen M."/>
            <person name="Godfrey P."/>
            <person name="Alvarado L."/>
            <person name="Berlin A.M."/>
            <person name="Borenstein D."/>
            <person name="Chen Z."/>
            <person name="Engels R."/>
            <person name="Freedman E."/>
            <person name="Gellesch M."/>
            <person name="Goldberg J."/>
            <person name="Griggs A."/>
            <person name="Gujja S."/>
            <person name="Heiman D.I."/>
            <person name="Hepburn T.A."/>
            <person name="Howarth C."/>
            <person name="Jen D."/>
            <person name="Larson L."/>
            <person name="Lewis B."/>
            <person name="Mehta T."/>
            <person name="Park D."/>
            <person name="Pearson M."/>
            <person name="Roberts A."/>
            <person name="Saif S."/>
            <person name="Shea T.D."/>
            <person name="Shenoy N."/>
            <person name="Sisk P."/>
            <person name="Stolte C."/>
            <person name="Sykes S.N."/>
            <person name="Walk T."/>
            <person name="White J."/>
            <person name="Yandava C."/>
            <person name="Straight P."/>
            <person name="Clardy J."/>
            <person name="Hung D."/>
            <person name="Kolter R."/>
            <person name="Mekalanos J."/>
            <person name="Walker S."/>
            <person name="Walsh C.T."/>
            <person name="Wieland B.L.C."/>
            <person name="Ilzarbe M."/>
            <person name="Galagan J."/>
            <person name="Nusbaum C."/>
            <person name="Birren B."/>
        </authorList>
    </citation>
    <scope>NUCLEOTIDE SEQUENCE [LARGE SCALE GENOMIC DNA]</scope>
    <source>
        <strain evidence="5">NRRL 15998</strain>
    </source>
</reference>
<dbReference type="InterPro" id="IPR008979">
    <property type="entry name" value="Galactose-bd-like_sf"/>
</dbReference>
<name>D6AQW6_STRFL</name>
<dbReference type="InterPro" id="IPR049314">
    <property type="entry name" value="GH101_dom-5"/>
</dbReference>
<dbReference type="Pfam" id="PF18080">
    <property type="entry name" value="Gal_mutarotas_3"/>
    <property type="match status" value="1"/>
</dbReference>
<dbReference type="Pfam" id="PF17974">
    <property type="entry name" value="GalBD_like"/>
    <property type="match status" value="1"/>
</dbReference>
<keyword evidence="2" id="KW-0472">Membrane</keyword>
<dbReference type="SMART" id="SM00776">
    <property type="entry name" value="NPCBM"/>
    <property type="match status" value="1"/>
</dbReference>
<feature type="compositionally biased region" description="Polar residues" evidence="1">
    <location>
        <begin position="791"/>
        <end position="801"/>
    </location>
</feature>
<dbReference type="Pfam" id="PF08305">
    <property type="entry name" value="NPCBM"/>
    <property type="match status" value="1"/>
</dbReference>
<evidence type="ECO:0000256" key="2">
    <source>
        <dbReference type="SAM" id="Phobius"/>
    </source>
</evidence>
<dbReference type="Gene3D" id="2.60.120.1060">
    <property type="entry name" value="NPCBM/NEW2 domain"/>
    <property type="match status" value="1"/>
</dbReference>
<protein>
    <recommendedName>
        <fullName evidence="3">Glycosyl hydrolase family 98 putative carbohydrate-binding module domain-containing protein</fullName>
    </recommendedName>
</protein>
<dbReference type="Pfam" id="PF10633">
    <property type="entry name" value="NPCBM_assoc"/>
    <property type="match status" value="1"/>
</dbReference>
<dbReference type="InterPro" id="IPR013222">
    <property type="entry name" value="Glyco_hyd_98_carb-bd"/>
</dbReference>
<dbReference type="CDD" id="cd14244">
    <property type="entry name" value="GH_101_like"/>
    <property type="match status" value="1"/>
</dbReference>
<dbReference type="InterPro" id="IPR038637">
    <property type="entry name" value="NPCBM_sf"/>
</dbReference>
<dbReference type="Pfam" id="PF21466">
    <property type="entry name" value="GH101_dom-5"/>
    <property type="match status" value="1"/>
</dbReference>
<reference evidence="5" key="1">
    <citation type="submission" date="2008-10" db="EMBL/GenBank/DDBJ databases">
        <authorList>
            <person name="Molnar K."/>
        </authorList>
    </citation>
    <scope>NUCLEOTIDE SEQUENCE [LARGE SCALE GENOMIC DNA]</scope>
    <source>
        <strain evidence="5">NRRL 15998</strain>
    </source>
</reference>
<dbReference type="InterPro" id="IPR035364">
    <property type="entry name" value="Beta_sandwich_GH101"/>
</dbReference>